<reference evidence="1" key="1">
    <citation type="journal article" date="2023" name="Front. Mar. Sci.">
        <title>A new Merluccius polli reference genome to investigate the effects of global change in West African waters.</title>
        <authorList>
            <person name="Mateo J.L."/>
            <person name="Blanco-Fernandez C."/>
            <person name="Garcia-Vazquez E."/>
            <person name="Machado-Schiaffino G."/>
        </authorList>
    </citation>
    <scope>NUCLEOTIDE SEQUENCE</scope>
    <source>
        <strain evidence="1">C29</strain>
        <tissue evidence="1">Fin</tissue>
    </source>
</reference>
<sequence length="139" mass="16109">MYIEHLVKVGKHFTYGQLNQTISQFTYLGSDANNKPCDGEKLGGHAAQNWCLLRLFPILVGDIIKNPLDDEVWQLCLKLREIVDLICAPKIHTNQVAYLKILIEEYIQLRTATFPENTLKPKYQYLVHYPELILRFGPH</sequence>
<dbReference type="Proteomes" id="UP001174136">
    <property type="component" value="Unassembled WGS sequence"/>
</dbReference>
<evidence type="ECO:0000313" key="2">
    <source>
        <dbReference type="Proteomes" id="UP001174136"/>
    </source>
</evidence>
<gene>
    <name evidence="1" type="ORF">N1851_020165</name>
</gene>
<name>A0AA47MLA3_MERPO</name>
<evidence type="ECO:0000313" key="1">
    <source>
        <dbReference type="EMBL" id="KAK0142149.1"/>
    </source>
</evidence>
<proteinExistence type="predicted"/>
<protein>
    <submittedName>
        <fullName evidence="1">Uncharacterized protein</fullName>
    </submittedName>
</protein>
<keyword evidence="2" id="KW-1185">Reference proteome</keyword>
<comment type="caution">
    <text evidence="1">The sequence shown here is derived from an EMBL/GenBank/DDBJ whole genome shotgun (WGS) entry which is preliminary data.</text>
</comment>
<accession>A0AA47MLA3</accession>
<dbReference type="AlphaFoldDB" id="A0AA47MLA3"/>
<organism evidence="1 2">
    <name type="scientific">Merluccius polli</name>
    <name type="common">Benguela hake</name>
    <name type="synonym">Merluccius cadenati</name>
    <dbReference type="NCBI Taxonomy" id="89951"/>
    <lineage>
        <taxon>Eukaryota</taxon>
        <taxon>Metazoa</taxon>
        <taxon>Chordata</taxon>
        <taxon>Craniata</taxon>
        <taxon>Vertebrata</taxon>
        <taxon>Euteleostomi</taxon>
        <taxon>Actinopterygii</taxon>
        <taxon>Neopterygii</taxon>
        <taxon>Teleostei</taxon>
        <taxon>Neoteleostei</taxon>
        <taxon>Acanthomorphata</taxon>
        <taxon>Zeiogadaria</taxon>
        <taxon>Gadariae</taxon>
        <taxon>Gadiformes</taxon>
        <taxon>Gadoidei</taxon>
        <taxon>Merlucciidae</taxon>
        <taxon>Merluccius</taxon>
    </lineage>
</organism>
<dbReference type="EMBL" id="JAOPHQ010003706">
    <property type="protein sequence ID" value="KAK0142149.1"/>
    <property type="molecule type" value="Genomic_DNA"/>
</dbReference>